<dbReference type="AlphaFoldDB" id="A0A517NL05"/>
<name>A0A517NL05_9BACT</name>
<dbReference type="KEGG" id="rlc:K227x_61610"/>
<dbReference type="InterPro" id="IPR043780">
    <property type="entry name" value="DUF5722"/>
</dbReference>
<dbReference type="Proteomes" id="UP000318538">
    <property type="component" value="Chromosome"/>
</dbReference>
<dbReference type="Pfam" id="PF18989">
    <property type="entry name" value="DUF5722"/>
    <property type="match status" value="1"/>
</dbReference>
<reference evidence="2 3" key="1">
    <citation type="submission" date="2019-02" db="EMBL/GenBank/DDBJ databases">
        <title>Deep-cultivation of Planctomycetes and their phenomic and genomic characterization uncovers novel biology.</title>
        <authorList>
            <person name="Wiegand S."/>
            <person name="Jogler M."/>
            <person name="Boedeker C."/>
            <person name="Pinto D."/>
            <person name="Vollmers J."/>
            <person name="Rivas-Marin E."/>
            <person name="Kohn T."/>
            <person name="Peeters S.H."/>
            <person name="Heuer A."/>
            <person name="Rast P."/>
            <person name="Oberbeckmann S."/>
            <person name="Bunk B."/>
            <person name="Jeske O."/>
            <person name="Meyerdierks A."/>
            <person name="Storesund J.E."/>
            <person name="Kallscheuer N."/>
            <person name="Luecker S."/>
            <person name="Lage O.M."/>
            <person name="Pohl T."/>
            <person name="Merkel B.J."/>
            <person name="Hornburger P."/>
            <person name="Mueller R.-W."/>
            <person name="Bruemmer F."/>
            <person name="Labrenz M."/>
            <person name="Spormann A.M."/>
            <person name="Op den Camp H."/>
            <person name="Overmann J."/>
            <person name="Amann R."/>
            <person name="Jetten M.S.M."/>
            <person name="Mascher T."/>
            <person name="Medema M.H."/>
            <person name="Devos D.P."/>
            <person name="Kaster A.-K."/>
            <person name="Ovreas L."/>
            <person name="Rohde M."/>
            <person name="Galperin M.Y."/>
            <person name="Jogler C."/>
        </authorList>
    </citation>
    <scope>NUCLEOTIDE SEQUENCE [LARGE SCALE GENOMIC DNA]</scope>
    <source>
        <strain evidence="2 3">K22_7</strain>
    </source>
</reference>
<evidence type="ECO:0000313" key="3">
    <source>
        <dbReference type="Proteomes" id="UP000318538"/>
    </source>
</evidence>
<feature type="domain" description="DUF5722" evidence="1">
    <location>
        <begin position="326"/>
        <end position="709"/>
    </location>
</feature>
<proteinExistence type="predicted"/>
<dbReference type="SUPFAM" id="SSF51445">
    <property type="entry name" value="(Trans)glycosidases"/>
    <property type="match status" value="1"/>
</dbReference>
<evidence type="ECO:0000313" key="2">
    <source>
        <dbReference type="EMBL" id="QDT07733.1"/>
    </source>
</evidence>
<sequence length="715" mass="79372">MTNPTFRSTLGMAVLAAWGVLVLATDGYAVQWERLPGLDHDVDVRALDGDSDGIGNDNDRQARAGWEITTTGNDPYIVGRLSQPLKPEHQILQFDYFCPDGVRNMSGFYGPGIRSVDSFDLPPLDVAEGWVTYRARLPDAGQRVLAGRATQLRLDLGIQAGVRLRIRNLVVRVATDIEKLADAQRQLDRQAKLEFADQLRQDRERDYPMSIEDVVVRADTIRIRGQGQAPVDAAVRLVERPLHLIGRADQRTTDLGPVVSSQGPAGHFDIEVPRIVDGRDRFHSAWRLIGQAADATAGSGRALSSRAYATKIEPVDDDYADARPIPSSQKGLSGFSRRGPESDLVDLGIDAVTINVLLSRFVTSSGGPGRQRIAAPGDPVYFDSRPFGDLDPLIDFACRSQMVVSAILLIPTPRQASANAPLVHPDCDGGTYAMPDLTTDRGVAIYAEVLRRLADRYRHTGRAPGGITNWIAHNEIDFHTVWTNMGRQPRELVIETYYRSMRMIHNAAVQSNPHARVFASLTHHWNVPDDGQWKQLSPKEVIEGLQHRSRVEGDFAWGVAYHPYPRSLFAPVAWNDVAEAPGEVRDDLDTPLITIENLEVLVRFLRQPSMLGTRGNVRPVILSEQGFHTDDRPDAQDRQAGSLLYAMQKVRSLPIIESFLYHRWIDHPQEGGLMLGLRGLPSKQHPYGEKKKSWYLYQAFGSPQEATVAAGLPHP</sequence>
<dbReference type="Gene3D" id="3.20.20.80">
    <property type="entry name" value="Glycosidases"/>
    <property type="match status" value="1"/>
</dbReference>
<organism evidence="2 3">
    <name type="scientific">Rubripirellula lacrimiformis</name>
    <dbReference type="NCBI Taxonomy" id="1930273"/>
    <lineage>
        <taxon>Bacteria</taxon>
        <taxon>Pseudomonadati</taxon>
        <taxon>Planctomycetota</taxon>
        <taxon>Planctomycetia</taxon>
        <taxon>Pirellulales</taxon>
        <taxon>Pirellulaceae</taxon>
        <taxon>Rubripirellula</taxon>
    </lineage>
</organism>
<accession>A0A517NL05</accession>
<gene>
    <name evidence="2" type="ORF">K227x_61610</name>
</gene>
<protein>
    <recommendedName>
        <fullName evidence="1">DUF5722 domain-containing protein</fullName>
    </recommendedName>
</protein>
<dbReference type="EMBL" id="CP036525">
    <property type="protein sequence ID" value="QDT07733.1"/>
    <property type="molecule type" value="Genomic_DNA"/>
</dbReference>
<keyword evidence="3" id="KW-1185">Reference proteome</keyword>
<dbReference type="OrthoDB" id="175224at2"/>
<dbReference type="InterPro" id="IPR017853">
    <property type="entry name" value="GH"/>
</dbReference>
<dbReference type="RefSeq" id="WP_145176110.1">
    <property type="nucleotide sequence ID" value="NZ_CP036525.1"/>
</dbReference>
<evidence type="ECO:0000259" key="1">
    <source>
        <dbReference type="Pfam" id="PF18989"/>
    </source>
</evidence>